<feature type="chain" id="PRO_5008597840" evidence="2">
    <location>
        <begin position="19"/>
        <end position="562"/>
    </location>
</feature>
<gene>
    <name evidence="3" type="ORF">K503DRAFT_714030</name>
</gene>
<dbReference type="AlphaFoldDB" id="A0A1B7N775"/>
<feature type="signal peptide" evidence="2">
    <location>
        <begin position="1"/>
        <end position="18"/>
    </location>
</feature>
<dbReference type="PROSITE" id="PS51257">
    <property type="entry name" value="PROKAR_LIPOPROTEIN"/>
    <property type="match status" value="1"/>
</dbReference>
<dbReference type="InParanoid" id="A0A1B7N775"/>
<keyword evidence="2" id="KW-0732">Signal</keyword>
<protein>
    <submittedName>
        <fullName evidence="3">Uncharacterized protein</fullName>
    </submittedName>
</protein>
<keyword evidence="4" id="KW-1185">Reference proteome</keyword>
<dbReference type="InterPro" id="IPR018803">
    <property type="entry name" value="Ish1/Msc1-like"/>
</dbReference>
<evidence type="ECO:0000256" key="2">
    <source>
        <dbReference type="SAM" id="SignalP"/>
    </source>
</evidence>
<dbReference type="Proteomes" id="UP000092154">
    <property type="component" value="Unassembled WGS sequence"/>
</dbReference>
<dbReference type="OrthoDB" id="2527403at2759"/>
<dbReference type="Pfam" id="PF10281">
    <property type="entry name" value="Ish1"/>
    <property type="match status" value="5"/>
</dbReference>
<organism evidence="3 4">
    <name type="scientific">Rhizopogon vinicolor AM-OR11-026</name>
    <dbReference type="NCBI Taxonomy" id="1314800"/>
    <lineage>
        <taxon>Eukaryota</taxon>
        <taxon>Fungi</taxon>
        <taxon>Dikarya</taxon>
        <taxon>Basidiomycota</taxon>
        <taxon>Agaricomycotina</taxon>
        <taxon>Agaricomycetes</taxon>
        <taxon>Agaricomycetidae</taxon>
        <taxon>Boletales</taxon>
        <taxon>Suillineae</taxon>
        <taxon>Rhizopogonaceae</taxon>
        <taxon>Rhizopogon</taxon>
    </lineage>
</organism>
<dbReference type="EMBL" id="KV448203">
    <property type="protein sequence ID" value="OAX40694.1"/>
    <property type="molecule type" value="Genomic_DNA"/>
</dbReference>
<evidence type="ECO:0000313" key="3">
    <source>
        <dbReference type="EMBL" id="OAX40694.1"/>
    </source>
</evidence>
<sequence length="562" mass="63563">MRFQSPVYAILLISSACASSWFGSDPEYSKWSHSDLRSWLEHHHIKVPSHFDQSQLHDLVAVNWASPPPAPPSFADQSRAYADAGRQWSYDQYARAQHTFQDLTDTSFDKWDESKLRAFLLEHGVVAPSGPREQLVLLAKQKYRSYNDAASYYSSLASATATSVYSGATETLHDASSSVSSIVAQATHDVGRAFDDSKDYVHSTWNDNRLRSWLEDHGVIEARKASTRTELIKLANDYYRKATEPVWSSWSDSYMREWLIAHNLLSPSDTASRSTLLGQMKKYYYSSTDKVWHAWSDNELKSWLVEHGLLKSDAQKKRDELVKMVEDNYSSASDSVWGSWSDSDIRQWLSEHGYIDDRTAAQKKRDELVKLIDKKYDDASARTASYLVWPDARLRAYLRERGLSEDSLPTSRPGLLQETRIRWVQASNRAETLFAKLKEIVNSSVGAVEDRLARILELLSGHAYHASEKASDARAYAEDKKGSAWHWGCQKAEDARGCADEKTDGAWHWGSQKTDEAKGKGAEYAEYARSKAHERGYDEKVKGAGESIKRGGEKVKSAGDEL</sequence>
<name>A0A1B7N775_9AGAM</name>
<feature type="region of interest" description="Disordered" evidence="1">
    <location>
        <begin position="535"/>
        <end position="562"/>
    </location>
</feature>
<proteinExistence type="predicted"/>
<evidence type="ECO:0000313" key="4">
    <source>
        <dbReference type="Proteomes" id="UP000092154"/>
    </source>
</evidence>
<accession>A0A1B7N775</accession>
<evidence type="ECO:0000256" key="1">
    <source>
        <dbReference type="SAM" id="MobiDB-lite"/>
    </source>
</evidence>
<reference evidence="3 4" key="1">
    <citation type="submission" date="2016-06" db="EMBL/GenBank/DDBJ databases">
        <title>Comparative genomics of the ectomycorrhizal sister species Rhizopogon vinicolor and Rhizopogon vesiculosus (Basidiomycota: Boletales) reveals a divergence of the mating type B locus.</title>
        <authorList>
            <consortium name="DOE Joint Genome Institute"/>
            <person name="Mujic A.B."/>
            <person name="Kuo A."/>
            <person name="Tritt A."/>
            <person name="Lipzen A."/>
            <person name="Chen C."/>
            <person name="Johnson J."/>
            <person name="Sharma A."/>
            <person name="Barry K."/>
            <person name="Grigoriev I.V."/>
            <person name="Spatafora J.W."/>
        </authorList>
    </citation>
    <scope>NUCLEOTIDE SEQUENCE [LARGE SCALE GENOMIC DNA]</scope>
    <source>
        <strain evidence="3 4">AM-OR11-026</strain>
    </source>
</reference>
<dbReference type="STRING" id="1314800.A0A1B7N775"/>